<evidence type="ECO:0008006" key="5">
    <source>
        <dbReference type="Google" id="ProtNLM"/>
    </source>
</evidence>
<dbReference type="OrthoDB" id="5766633at2"/>
<evidence type="ECO:0000313" key="3">
    <source>
        <dbReference type="EMBL" id="KST68831.1"/>
    </source>
</evidence>
<reference evidence="3 4" key="1">
    <citation type="journal article" date="2015" name="Genome Announc.">
        <title>Draft Genome of the Euendolithic (true boring) Cyanobacterium Mastigocoleus testarum strain BC008.</title>
        <authorList>
            <person name="Guida B.S."/>
            <person name="Garcia-Pichel F."/>
        </authorList>
    </citation>
    <scope>NUCLEOTIDE SEQUENCE [LARGE SCALE GENOMIC DNA]</scope>
    <source>
        <strain evidence="3 4">BC008</strain>
    </source>
</reference>
<evidence type="ECO:0000313" key="4">
    <source>
        <dbReference type="Proteomes" id="UP000053372"/>
    </source>
</evidence>
<feature type="transmembrane region" description="Helical" evidence="1">
    <location>
        <begin position="164"/>
        <end position="188"/>
    </location>
</feature>
<dbReference type="AlphaFoldDB" id="A0A0V7ZX48"/>
<accession>A0A0V7ZX48</accession>
<dbReference type="PANTHER" id="PTHR34548:SF2">
    <property type="entry name" value="PROTEIN TIC 21, CHLOROPLASTIC"/>
    <property type="match status" value="1"/>
</dbReference>
<organism evidence="3 4">
    <name type="scientific">Mastigocoleus testarum BC008</name>
    <dbReference type="NCBI Taxonomy" id="371196"/>
    <lineage>
        <taxon>Bacteria</taxon>
        <taxon>Bacillati</taxon>
        <taxon>Cyanobacteriota</taxon>
        <taxon>Cyanophyceae</taxon>
        <taxon>Nostocales</taxon>
        <taxon>Hapalosiphonaceae</taxon>
        <taxon>Mastigocoleus</taxon>
    </lineage>
</organism>
<name>A0A0V7ZX48_9CYAN</name>
<feature type="transmembrane region" description="Helical" evidence="1">
    <location>
        <begin position="21"/>
        <end position="48"/>
    </location>
</feature>
<dbReference type="Pfam" id="PF12263">
    <property type="entry name" value="DUF3611"/>
    <property type="match status" value="1"/>
</dbReference>
<keyword evidence="1" id="KW-0812">Transmembrane</keyword>
<dbReference type="EMBL" id="LMTZ01000077">
    <property type="protein sequence ID" value="KST68168.1"/>
    <property type="molecule type" value="Genomic_DNA"/>
</dbReference>
<gene>
    <name evidence="2" type="ORF">BC008_32625</name>
    <name evidence="3" type="ORF">BC008_34310</name>
</gene>
<dbReference type="PANTHER" id="PTHR34548">
    <property type="entry name" value="PROTEIN TIC 21, CHLOROPLASTIC"/>
    <property type="match status" value="1"/>
</dbReference>
<protein>
    <recommendedName>
        <fullName evidence="5">DUF3611 domain-containing protein</fullName>
    </recommendedName>
</protein>
<keyword evidence="1" id="KW-0472">Membrane</keyword>
<dbReference type="InterPro" id="IPR022051">
    <property type="entry name" value="DUF3611"/>
</dbReference>
<feature type="transmembrane region" description="Helical" evidence="1">
    <location>
        <begin position="109"/>
        <end position="132"/>
    </location>
</feature>
<feature type="transmembrane region" description="Helical" evidence="1">
    <location>
        <begin position="60"/>
        <end position="83"/>
    </location>
</feature>
<dbReference type="Proteomes" id="UP000053372">
    <property type="component" value="Unassembled WGS sequence"/>
</dbReference>
<evidence type="ECO:0000313" key="2">
    <source>
        <dbReference type="EMBL" id="KST68168.1"/>
    </source>
</evidence>
<sequence>MSDKSDTQSSSTNIRSIGQTFRLTGWISFWTQLVLGVVAGGILLFAIFSQRTGGRNSNPGTGFGIFLAVSGLIALIGGIVVAFRYTRIGRDLLSPNPVNRPRKAETVQVLRLGMIVHFVGMLLTLFGAQAIVGTLLTKSLTSQQIGTGIIAQADPSRFIQPLDIFVVQANTNTVTAHFAGLVASVWLLNRITR</sequence>
<keyword evidence="4" id="KW-1185">Reference proteome</keyword>
<dbReference type="EMBL" id="LMTZ01000045">
    <property type="protein sequence ID" value="KST68831.1"/>
    <property type="molecule type" value="Genomic_DNA"/>
</dbReference>
<evidence type="ECO:0000256" key="1">
    <source>
        <dbReference type="SAM" id="Phobius"/>
    </source>
</evidence>
<proteinExistence type="predicted"/>
<comment type="caution">
    <text evidence="3">The sequence shown here is derived from an EMBL/GenBank/DDBJ whole genome shotgun (WGS) entry which is preliminary data.</text>
</comment>
<keyword evidence="1" id="KW-1133">Transmembrane helix</keyword>
<dbReference type="RefSeq" id="WP_027843224.1">
    <property type="nucleotide sequence ID" value="NZ_LMTZ01000045.1"/>
</dbReference>